<keyword evidence="2" id="KW-0812">Transmembrane</keyword>
<reference evidence="4 5" key="1">
    <citation type="submission" date="2018-03" db="EMBL/GenBank/DDBJ databases">
        <title>Bacteriophage NCPPB3778 and a type I-E CRISPR drive the evolution of the US Biological Select Agent, Rathayibacter toxicus.</title>
        <authorList>
            <person name="Davis E.W.II."/>
            <person name="Tabima J.F."/>
            <person name="Weisberg A.J."/>
            <person name="Dantas Lopes L."/>
            <person name="Wiseman M.S."/>
            <person name="Wiseman M.S."/>
            <person name="Pupko T."/>
            <person name="Belcher M.S."/>
            <person name="Sechler A.J."/>
            <person name="Tancos M.A."/>
            <person name="Schroeder B.K."/>
            <person name="Murray T.D."/>
            <person name="Luster D.G."/>
            <person name="Schneider W.L."/>
            <person name="Rogers E."/>
            <person name="Andreote F.D."/>
            <person name="Grunwald N.J."/>
            <person name="Putnam M.L."/>
            <person name="Chang J.H."/>
        </authorList>
    </citation>
    <scope>NUCLEOTIDE SEQUENCE [LARGE SCALE GENOMIC DNA]</scope>
    <source>
        <strain evidence="4 5">DSM 15933</strain>
    </source>
</reference>
<evidence type="ECO:0000256" key="1">
    <source>
        <dbReference type="SAM" id="MobiDB-lite"/>
    </source>
</evidence>
<feature type="compositionally biased region" description="Basic and acidic residues" evidence="1">
    <location>
        <begin position="238"/>
        <end position="255"/>
    </location>
</feature>
<feature type="compositionally biased region" description="Basic residues" evidence="1">
    <location>
        <begin position="176"/>
        <end position="197"/>
    </location>
</feature>
<evidence type="ECO:0000259" key="3">
    <source>
        <dbReference type="Pfam" id="PF13559"/>
    </source>
</evidence>
<accession>A0A2T4UYY4</accession>
<dbReference type="InterPro" id="IPR025403">
    <property type="entry name" value="TgpA-like_C"/>
</dbReference>
<keyword evidence="2" id="KW-1133">Transmembrane helix</keyword>
<evidence type="ECO:0000313" key="4">
    <source>
        <dbReference type="EMBL" id="PTL74731.1"/>
    </source>
</evidence>
<feature type="compositionally biased region" description="Basic residues" evidence="1">
    <location>
        <begin position="70"/>
        <end position="96"/>
    </location>
</feature>
<dbReference type="EMBL" id="PZPL01000001">
    <property type="protein sequence ID" value="PTL74731.1"/>
    <property type="molecule type" value="Genomic_DNA"/>
</dbReference>
<protein>
    <recommendedName>
        <fullName evidence="3">Protein-glutamine gamma-glutamyltransferase-like C-terminal domain-containing protein</fullName>
    </recommendedName>
</protein>
<dbReference type="Proteomes" id="UP000241085">
    <property type="component" value="Unassembled WGS sequence"/>
</dbReference>
<proteinExistence type="predicted"/>
<feature type="compositionally biased region" description="Basic and acidic residues" evidence="1">
    <location>
        <begin position="154"/>
        <end position="170"/>
    </location>
</feature>
<keyword evidence="5" id="KW-1185">Reference proteome</keyword>
<dbReference type="AlphaFoldDB" id="A0A2T4UYY4"/>
<dbReference type="Pfam" id="PF13559">
    <property type="entry name" value="DUF4129"/>
    <property type="match status" value="1"/>
</dbReference>
<feature type="transmembrane region" description="Helical" evidence="2">
    <location>
        <begin position="420"/>
        <end position="443"/>
    </location>
</feature>
<keyword evidence="2" id="KW-0472">Membrane</keyword>
<gene>
    <name evidence="4" type="ORF">C1I63_11245</name>
</gene>
<feature type="compositionally biased region" description="Basic and acidic residues" evidence="1">
    <location>
        <begin position="200"/>
        <end position="215"/>
    </location>
</feature>
<comment type="caution">
    <text evidence="4">The sequence shown here is derived from an EMBL/GenBank/DDBJ whole genome shotgun (WGS) entry which is preliminary data.</text>
</comment>
<feature type="compositionally biased region" description="Basic residues" evidence="1">
    <location>
        <begin position="105"/>
        <end position="115"/>
    </location>
</feature>
<evidence type="ECO:0000256" key="2">
    <source>
        <dbReference type="SAM" id="Phobius"/>
    </source>
</evidence>
<name>A0A2T4UYY4_9MICO</name>
<feature type="compositionally biased region" description="Basic and acidic residues" evidence="1">
    <location>
        <begin position="262"/>
        <end position="290"/>
    </location>
</feature>
<feature type="region of interest" description="Disordered" evidence="1">
    <location>
        <begin position="1"/>
        <end position="355"/>
    </location>
</feature>
<sequence>MDAVESLAADGCSGGLDPAAATRARPPAPARLRHPPRRPLPGAAPKPAHHPRRRPPPPGRRLGAGPRDLRSRRPPRHRPDRPGGRRRSGRRRGRGRRDRDPGRAHPSRRLARHGSPRPGGRGARGVARRAGRASDPEAAAGPPPRPLLGAGRLDGPRGRRADAARPDRGRRGGAPVRRRRPGRGGRRDRRRGPRAALRRGGGDRARRLARHEARPRAQPHRRRAPPAASGGRAVVAARDGRILADARRTGADAPHRAGRGPGRRDSAQPAGADRRRADRPDRSERADRRVPGRHAALPRRGTGDRSGRHGVAGRGHRARVPRPPDAAGGLRSRADAARRGPRRRAPQPGPLPRSGAGAAVIRAVLAAAPLDPDAREARRLLLEELADPRYRAAEPSWFDRAVQAIRDWFTSLSVPTDGPAVPIAAVIGVLVVLALVVTALLIAGRPSLRRRSSVRGSVLAEDDGRSADELRALADAAAARGDWDEAVIERFRALVRALDERTLVRASPGTTAHGFARRAQAVFPAASAALRRAADDFDGVRYLDRPGGTDDYARIRALDDSLAREAAPLDPLSSTADRR</sequence>
<feature type="compositionally biased region" description="Low complexity" evidence="1">
    <location>
        <begin position="225"/>
        <end position="237"/>
    </location>
</feature>
<feature type="domain" description="Protein-glutamine gamma-glutamyltransferase-like C-terminal" evidence="3">
    <location>
        <begin position="490"/>
        <end position="559"/>
    </location>
</feature>
<organism evidence="4 5">
    <name type="scientific">Rathayibacter caricis DSM 15933</name>
    <dbReference type="NCBI Taxonomy" id="1328867"/>
    <lineage>
        <taxon>Bacteria</taxon>
        <taxon>Bacillati</taxon>
        <taxon>Actinomycetota</taxon>
        <taxon>Actinomycetes</taxon>
        <taxon>Micrococcales</taxon>
        <taxon>Microbacteriaceae</taxon>
        <taxon>Rathayibacter</taxon>
    </lineage>
</organism>
<evidence type="ECO:0000313" key="5">
    <source>
        <dbReference type="Proteomes" id="UP000241085"/>
    </source>
</evidence>